<feature type="transmembrane region" description="Helical" evidence="1">
    <location>
        <begin position="172"/>
        <end position="195"/>
    </location>
</feature>
<evidence type="ECO:0000256" key="1">
    <source>
        <dbReference type="SAM" id="Phobius"/>
    </source>
</evidence>
<dbReference type="PIRSF" id="PIRSF004950">
    <property type="entry name" value="Mmb_sulf_HI0842"/>
    <property type="match status" value="1"/>
</dbReference>
<name>A0A3E0TSJ2_9GAMM</name>
<dbReference type="OrthoDB" id="236686at2"/>
<comment type="caution">
    <text evidence="3">The sequence shown here is derived from an EMBL/GenBank/DDBJ whole genome shotgun (WGS) entry which is preliminary data.</text>
</comment>
<dbReference type="SUPFAM" id="SSF53649">
    <property type="entry name" value="Alkaline phosphatase-like"/>
    <property type="match status" value="1"/>
</dbReference>
<dbReference type="EMBL" id="QUOU01000001">
    <property type="protein sequence ID" value="REL26895.1"/>
    <property type="molecule type" value="Genomic_DNA"/>
</dbReference>
<keyword evidence="1" id="KW-0812">Transmembrane</keyword>
<feature type="transmembrane region" description="Helical" evidence="1">
    <location>
        <begin position="52"/>
        <end position="75"/>
    </location>
</feature>
<dbReference type="InterPro" id="IPR017850">
    <property type="entry name" value="Alkaline_phosphatase_core_sf"/>
</dbReference>
<feature type="transmembrane region" description="Helical" evidence="1">
    <location>
        <begin position="87"/>
        <end position="109"/>
    </location>
</feature>
<sequence>MVSFESKTYSKKLLHLISWGHWFTFFNIIAAILLATVYVVNEAAPQTFAGQVYLVSTWLSHMAFLTFMTFVLLVFPLTLLIPKTRFIRAAASVIFTAMLLLLLLDAFVYNRLGYHINASSIGQILSLIGQEIEDDRRTFWFISLVLTLIILTFQLVVSNYAWKHLSKLQRTFFAKFVVFGLVVAFFTSHMMHIWADANLEYDVLKQDTTLPLSYPTTAKTLLTKYGLFNENDYMVRKTSPLAFNQTMPKYPVLGQCQAIDSAQSTFVILSKAPISKQQIRQFSQRSTAATIELAHHIDNASFDNAWFNLVYGLPTIYQPSIKKEMATPVLLQAIKQQQLSASLTLITEQASPMMPWFAKHFDEVNELDNISSLIFPEELATFSQGLHFIYFDQKDTYQLELFIDALLLAQKQQTQQDNIIISSLGNASEQEMLSIKPALILSPAKRKQQVSRLTSQMDIAPTLLSNWLGCEQQAEQLTGGKNIFTLKGDRVVANTTENGMVVFNKDKSVLIDQNGNFQSYSRQLAAPISVSSDFPLMIDGVHFIKRFSENQQQIQNVQ</sequence>
<dbReference type="Pfam" id="PF11893">
    <property type="entry name" value="DUF3413"/>
    <property type="match status" value="1"/>
</dbReference>
<accession>A0A3E0TSJ2</accession>
<evidence type="ECO:0000313" key="3">
    <source>
        <dbReference type="EMBL" id="REL26895.1"/>
    </source>
</evidence>
<dbReference type="AlphaFoldDB" id="A0A3E0TSJ2"/>
<protein>
    <submittedName>
        <fullName evidence="3">DUF3413 domain-containing protein</fullName>
    </submittedName>
</protein>
<reference evidence="3 4" key="1">
    <citation type="submission" date="2018-08" db="EMBL/GenBank/DDBJ databases">
        <title>Thalassotalea euphylliae genome.</title>
        <authorList>
            <person name="Summers S."/>
            <person name="Rice S.A."/>
            <person name="Freckelton M.L."/>
            <person name="Nedved B.T."/>
            <person name="Hadfield M.G."/>
        </authorList>
    </citation>
    <scope>NUCLEOTIDE SEQUENCE [LARGE SCALE GENOMIC DNA]</scope>
    <source>
        <strain evidence="3 4">H1</strain>
    </source>
</reference>
<keyword evidence="1" id="KW-1133">Transmembrane helix</keyword>
<proteinExistence type="predicted"/>
<dbReference type="Proteomes" id="UP000256478">
    <property type="component" value="Unassembled WGS sequence"/>
</dbReference>
<organism evidence="3 4">
    <name type="scientific">Thalassotalea euphylliae</name>
    <dbReference type="NCBI Taxonomy" id="1655234"/>
    <lineage>
        <taxon>Bacteria</taxon>
        <taxon>Pseudomonadati</taxon>
        <taxon>Pseudomonadota</taxon>
        <taxon>Gammaproteobacteria</taxon>
        <taxon>Alteromonadales</taxon>
        <taxon>Colwelliaceae</taxon>
        <taxon>Thalassotalea</taxon>
    </lineage>
</organism>
<evidence type="ECO:0000313" key="4">
    <source>
        <dbReference type="Proteomes" id="UP000256478"/>
    </source>
</evidence>
<dbReference type="InterPro" id="IPR012159">
    <property type="entry name" value="YejM-like"/>
</dbReference>
<feature type="transmembrane region" description="Helical" evidence="1">
    <location>
        <begin position="21"/>
        <end position="40"/>
    </location>
</feature>
<keyword evidence="1" id="KW-0472">Membrane</keyword>
<evidence type="ECO:0000259" key="2">
    <source>
        <dbReference type="Pfam" id="PF11893"/>
    </source>
</evidence>
<gene>
    <name evidence="3" type="ORF">DXX93_10155</name>
</gene>
<feature type="transmembrane region" description="Helical" evidence="1">
    <location>
        <begin position="139"/>
        <end position="160"/>
    </location>
</feature>
<dbReference type="InterPro" id="IPR024588">
    <property type="entry name" value="YejM_N"/>
</dbReference>
<dbReference type="RefSeq" id="WP_116007998.1">
    <property type="nucleotide sequence ID" value="NZ_QUOU01000001.1"/>
</dbReference>
<feature type="domain" description="Inner membrane protein YejM N-terminal" evidence="2">
    <location>
        <begin position="7"/>
        <end position="251"/>
    </location>
</feature>